<dbReference type="InterPro" id="IPR001810">
    <property type="entry name" value="F-box_dom"/>
</dbReference>
<comment type="caution">
    <text evidence="3">The sequence shown here is derived from an EMBL/GenBank/DDBJ whole genome shotgun (WGS) entry which is preliminary data.</text>
</comment>
<dbReference type="Proteomes" id="UP000298493">
    <property type="component" value="Unassembled WGS sequence"/>
</dbReference>
<feature type="domain" description="F-box" evidence="2">
    <location>
        <begin position="23"/>
        <end position="69"/>
    </location>
</feature>
<dbReference type="Pfam" id="PF12937">
    <property type="entry name" value="F-box-like"/>
    <property type="match status" value="1"/>
</dbReference>
<dbReference type="STRING" id="86259.A0A4Z1NZK3"/>
<protein>
    <submittedName>
        <fullName evidence="3">F-box domain cyclin-like protein</fullName>
    </submittedName>
</protein>
<accession>A0A4Z1NZK3</accession>
<evidence type="ECO:0000256" key="1">
    <source>
        <dbReference type="SAM" id="MobiDB-lite"/>
    </source>
</evidence>
<evidence type="ECO:0000313" key="4">
    <source>
        <dbReference type="Proteomes" id="UP000298493"/>
    </source>
</evidence>
<dbReference type="Pfam" id="PF25499">
    <property type="entry name" value="Beta-prop_pof12"/>
    <property type="match status" value="1"/>
</dbReference>
<dbReference type="EMBL" id="SNSC02000011">
    <property type="protein sequence ID" value="TID20272.1"/>
    <property type="molecule type" value="Genomic_DNA"/>
</dbReference>
<dbReference type="InterPro" id="IPR036047">
    <property type="entry name" value="F-box-like_dom_sf"/>
</dbReference>
<dbReference type="SMART" id="SM00256">
    <property type="entry name" value="FBOX"/>
    <property type="match status" value="1"/>
</dbReference>
<dbReference type="OrthoDB" id="3219396at2759"/>
<dbReference type="InterPro" id="IPR036322">
    <property type="entry name" value="WD40_repeat_dom_sf"/>
</dbReference>
<dbReference type="Gene3D" id="1.20.1280.50">
    <property type="match status" value="1"/>
</dbReference>
<name>A0A4Z1NZK3_9PEZI</name>
<dbReference type="PROSITE" id="PS50181">
    <property type="entry name" value="FBOX"/>
    <property type="match status" value="1"/>
</dbReference>
<evidence type="ECO:0000313" key="3">
    <source>
        <dbReference type="EMBL" id="TID20272.1"/>
    </source>
</evidence>
<dbReference type="SUPFAM" id="SSF81383">
    <property type="entry name" value="F-box domain"/>
    <property type="match status" value="1"/>
</dbReference>
<evidence type="ECO:0000259" key="2">
    <source>
        <dbReference type="PROSITE" id="PS50181"/>
    </source>
</evidence>
<feature type="region of interest" description="Disordered" evidence="1">
    <location>
        <begin position="343"/>
        <end position="365"/>
    </location>
</feature>
<dbReference type="SUPFAM" id="SSF50978">
    <property type="entry name" value="WD40 repeat-like"/>
    <property type="match status" value="1"/>
</dbReference>
<dbReference type="AlphaFoldDB" id="A0A4Z1NZK3"/>
<organism evidence="3 4">
    <name type="scientific">Venturia nashicola</name>
    <dbReference type="NCBI Taxonomy" id="86259"/>
    <lineage>
        <taxon>Eukaryota</taxon>
        <taxon>Fungi</taxon>
        <taxon>Dikarya</taxon>
        <taxon>Ascomycota</taxon>
        <taxon>Pezizomycotina</taxon>
        <taxon>Dothideomycetes</taxon>
        <taxon>Pleosporomycetidae</taxon>
        <taxon>Venturiales</taxon>
        <taxon>Venturiaceae</taxon>
        <taxon>Venturia</taxon>
    </lineage>
</organism>
<gene>
    <name evidence="3" type="ORF">E6O75_ATG07732</name>
</gene>
<sequence length="535" mass="58654">MPKRSRDDDTELRISKRVRSTSEDNLSKLSDELLLRVLSFLPITDLNICQCISHKFKAIAADSQLWKALYYNRFVRPRASRLPGMRDADTAPGHLYFSSKLSKWLDDDNLVKRGQDTNWKKQYKLRNNWTKGNCNVSEIEVAEQPPIPPLLVRMHEGIVYTADVTGGLRAWLSKKKAQKMLGSIDFGTNSPPTAMALDVSAGDTDCHRVAIGFEDGAFNVYTFDRQAEKFSGNYSHVPSSNGMLSAVAYCSPYLVTMTASQLLSLYQFPRIPKAANLLDPPRLLHSLLSHTVYPPLSLAIRSSSQNIVATIAFAFPSYPSGWSVGIQELWLAPDGALLDSRLAMSSGNSQPAPQPNPAVSPARTSSPFSAASVGYSKPTSLSYSHPYLLLSHSDNTLTLYLVTSSDKVLSIGTGSRLWGHTSSVSGAHVGGRGKAVSVSSRGDELRIWELEGTNRRKLASSDLSVRVQGENFPVTTSVEHLNGAITRRASGLGLEVRDLEDLSVVRGWVGFDEENVVVLKERGAGSQSLVVYDFT</sequence>
<reference evidence="3 4" key="1">
    <citation type="submission" date="2019-04" db="EMBL/GenBank/DDBJ databases">
        <title>High contiguity whole genome sequence and gene annotation resource for two Venturia nashicola isolates.</title>
        <authorList>
            <person name="Prokchorchik M."/>
            <person name="Won K."/>
            <person name="Lee Y."/>
            <person name="Choi E.D."/>
            <person name="Segonzac C."/>
            <person name="Sohn K.H."/>
        </authorList>
    </citation>
    <scope>NUCLEOTIDE SEQUENCE [LARGE SCALE GENOMIC DNA]</scope>
    <source>
        <strain evidence="3 4">PRI2</strain>
    </source>
</reference>
<keyword evidence="4" id="KW-1185">Reference proteome</keyword>
<dbReference type="InterPro" id="IPR015943">
    <property type="entry name" value="WD40/YVTN_repeat-like_dom_sf"/>
</dbReference>
<dbReference type="Gene3D" id="2.130.10.10">
    <property type="entry name" value="YVTN repeat-like/Quinoprotein amine dehydrogenase"/>
    <property type="match status" value="1"/>
</dbReference>
<proteinExistence type="predicted"/>